<dbReference type="RefSeq" id="WP_184628091.1">
    <property type="nucleotide sequence ID" value="NZ_JACHCC010000011.1"/>
</dbReference>
<evidence type="ECO:0008006" key="3">
    <source>
        <dbReference type="Google" id="ProtNLM"/>
    </source>
</evidence>
<sequence>MRLILFVPFLLIAAASCGQRNALVYRAKDKEVMADTVLRASLTKQLQAIYEDDQKYRQQVEGISIRYGMASKEMNDLARKMDEMDSVNLVKVESVLDQYGWLGQRTIGEDGNAALYLVVQHADRQTREKYLPLIRDAVRHQRALPSDLARMEDRILLGQDKKQRYGTQLGFDRKTGKYFLFPLEDPDHVEQRRAKMGLNSLSAYLGQFGIVKIPLPD</sequence>
<reference evidence="1 2" key="1">
    <citation type="submission" date="2020-08" db="EMBL/GenBank/DDBJ databases">
        <title>Genomic Encyclopedia of Type Strains, Phase IV (KMG-V): Genome sequencing to study the core and pangenomes of soil and plant-associated prokaryotes.</title>
        <authorList>
            <person name="Whitman W."/>
        </authorList>
    </citation>
    <scope>NUCLEOTIDE SEQUENCE [LARGE SCALE GENOMIC DNA]</scope>
    <source>
        <strain evidence="1 2">M2T3</strain>
    </source>
</reference>
<dbReference type="PROSITE" id="PS51257">
    <property type="entry name" value="PROKAR_LIPOPROTEIN"/>
    <property type="match status" value="1"/>
</dbReference>
<dbReference type="AlphaFoldDB" id="A0A7X0J773"/>
<dbReference type="EMBL" id="JACHCC010000011">
    <property type="protein sequence ID" value="MBB6501909.1"/>
    <property type="molecule type" value="Genomic_DNA"/>
</dbReference>
<evidence type="ECO:0000313" key="2">
    <source>
        <dbReference type="Proteomes" id="UP000521017"/>
    </source>
</evidence>
<evidence type="ECO:0000313" key="1">
    <source>
        <dbReference type="EMBL" id="MBB6501909.1"/>
    </source>
</evidence>
<accession>A0A7X0J773</accession>
<dbReference type="InterPro" id="IPR046732">
    <property type="entry name" value="DUF6624"/>
</dbReference>
<organism evidence="1 2">
    <name type="scientific">Pedobacter cryoconitis</name>
    <dbReference type="NCBI Taxonomy" id="188932"/>
    <lineage>
        <taxon>Bacteria</taxon>
        <taxon>Pseudomonadati</taxon>
        <taxon>Bacteroidota</taxon>
        <taxon>Sphingobacteriia</taxon>
        <taxon>Sphingobacteriales</taxon>
        <taxon>Sphingobacteriaceae</taxon>
        <taxon>Pedobacter</taxon>
    </lineage>
</organism>
<comment type="caution">
    <text evidence="1">The sequence shown here is derived from an EMBL/GenBank/DDBJ whole genome shotgun (WGS) entry which is preliminary data.</text>
</comment>
<protein>
    <recommendedName>
        <fullName evidence="3">Lipoprotein</fullName>
    </recommendedName>
</protein>
<dbReference type="Pfam" id="PF20329">
    <property type="entry name" value="DUF6624"/>
    <property type="match status" value="1"/>
</dbReference>
<dbReference type="Proteomes" id="UP000521017">
    <property type="component" value="Unassembled WGS sequence"/>
</dbReference>
<name>A0A7X0J773_9SPHI</name>
<gene>
    <name evidence="1" type="ORF">HDF25_004086</name>
</gene>
<proteinExistence type="predicted"/>